<evidence type="ECO:0000313" key="2">
    <source>
        <dbReference type="EMBL" id="MBB6091232.1"/>
    </source>
</evidence>
<evidence type="ECO:0000256" key="1">
    <source>
        <dbReference type="SAM" id="SignalP"/>
    </source>
</evidence>
<keyword evidence="1" id="KW-0732">Signal</keyword>
<keyword evidence="3" id="KW-1185">Reference proteome</keyword>
<feature type="signal peptide" evidence="1">
    <location>
        <begin position="1"/>
        <end position="21"/>
    </location>
</feature>
<gene>
    <name evidence="2" type="ORF">HNQ60_000078</name>
</gene>
<dbReference type="EMBL" id="JACHHZ010000001">
    <property type="protein sequence ID" value="MBB6091232.1"/>
    <property type="molecule type" value="Genomic_DNA"/>
</dbReference>
<name>A0A841HG68_9GAMM</name>
<organism evidence="2 3">
    <name type="scientific">Povalibacter uvarum</name>
    <dbReference type="NCBI Taxonomy" id="732238"/>
    <lineage>
        <taxon>Bacteria</taxon>
        <taxon>Pseudomonadati</taxon>
        <taxon>Pseudomonadota</taxon>
        <taxon>Gammaproteobacteria</taxon>
        <taxon>Steroidobacterales</taxon>
        <taxon>Steroidobacteraceae</taxon>
        <taxon>Povalibacter</taxon>
    </lineage>
</organism>
<sequence length="513" mass="52274">MNMLKVAVAGALCLGSAGAWAVDPAAFDDTAPVVLRVGGATASDNTLRNLFALDPADAETGNRAACQAGSLDIYTRGNDFLISCLSTANVVGLATGSHIVVVKETAGGSANGVLPVARQSNLSNFITPTEANIVANCTAAATNAGGAGGLMSYQVRSCATTLTNTAAPPHVGISDIDPRTFIGTAGVTAADAAALSVDPGLQVLFAPIVSEALRNRLQTVQGLTSGSDTLANVPSIPKSVLAGIFSGQLLDWSQVYINGQQVGISGDTSAYLCRRGETSGTQTSFEIQFLNENCNRGEASATFVAPDQPSCLNGGCAWSPTTGGAAGQFGDDFVFAGAGSGDVRNCVSFNTATQYRIGTASTERLPLTTGTADRFRYVRVDGQEPTLVAAQEGRYNFFTENTLNTRNPDVTTAGGNRAIWTHIRTRIGDRAAVSATNAGFQNAAALGTTGGAADTGILVTPVAGSIEPVFPIVAANVRSPLAANGGPVNSQTRTLPGSAPNNCNAPITVVPPL</sequence>
<dbReference type="Proteomes" id="UP000588068">
    <property type="component" value="Unassembled WGS sequence"/>
</dbReference>
<dbReference type="RefSeq" id="WP_184329044.1">
    <property type="nucleotide sequence ID" value="NZ_JACHHZ010000001.1"/>
</dbReference>
<feature type="chain" id="PRO_5032327331" description="PBP domain-containing protein" evidence="1">
    <location>
        <begin position="22"/>
        <end position="513"/>
    </location>
</feature>
<evidence type="ECO:0008006" key="4">
    <source>
        <dbReference type="Google" id="ProtNLM"/>
    </source>
</evidence>
<protein>
    <recommendedName>
        <fullName evidence="4">PBP domain-containing protein</fullName>
    </recommendedName>
</protein>
<dbReference type="AlphaFoldDB" id="A0A841HG68"/>
<dbReference type="SUPFAM" id="SSF53850">
    <property type="entry name" value="Periplasmic binding protein-like II"/>
    <property type="match status" value="1"/>
</dbReference>
<comment type="caution">
    <text evidence="2">The sequence shown here is derived from an EMBL/GenBank/DDBJ whole genome shotgun (WGS) entry which is preliminary data.</text>
</comment>
<reference evidence="2 3" key="1">
    <citation type="submission" date="2020-08" db="EMBL/GenBank/DDBJ databases">
        <title>Genomic Encyclopedia of Type Strains, Phase IV (KMG-IV): sequencing the most valuable type-strain genomes for metagenomic binning, comparative biology and taxonomic classification.</title>
        <authorList>
            <person name="Goeker M."/>
        </authorList>
    </citation>
    <scope>NUCLEOTIDE SEQUENCE [LARGE SCALE GENOMIC DNA]</scope>
    <source>
        <strain evidence="2 3">DSM 26723</strain>
    </source>
</reference>
<dbReference type="Gene3D" id="3.40.190.10">
    <property type="entry name" value="Periplasmic binding protein-like II"/>
    <property type="match status" value="1"/>
</dbReference>
<evidence type="ECO:0000313" key="3">
    <source>
        <dbReference type="Proteomes" id="UP000588068"/>
    </source>
</evidence>
<accession>A0A841HG68</accession>
<proteinExistence type="predicted"/>